<dbReference type="InterPro" id="IPR022002">
    <property type="entry name" value="ChsH2_Znr"/>
</dbReference>
<feature type="domain" description="ChsH2 rubredoxin-like zinc ribbon" evidence="2">
    <location>
        <begin position="21"/>
        <end position="49"/>
    </location>
</feature>
<accession>A0A2T0M0L8</accession>
<comment type="caution">
    <text evidence="3">The sequence shown here is derived from an EMBL/GenBank/DDBJ whole genome shotgun (WGS) entry which is preliminary data.</text>
</comment>
<dbReference type="Pfam" id="PF12172">
    <property type="entry name" value="zf-ChsH2"/>
    <property type="match status" value="1"/>
</dbReference>
<name>A0A2T0M0L8_9PSEU</name>
<dbReference type="InterPro" id="IPR002878">
    <property type="entry name" value="ChsH2_C"/>
</dbReference>
<dbReference type="PANTHER" id="PTHR34075">
    <property type="entry name" value="BLR3430 PROTEIN"/>
    <property type="match status" value="1"/>
</dbReference>
<dbReference type="AlphaFoldDB" id="A0A2T0M0L8"/>
<protein>
    <recommendedName>
        <fullName evidence="5">DUF35 domain-containing protein</fullName>
    </recommendedName>
</protein>
<evidence type="ECO:0000259" key="2">
    <source>
        <dbReference type="Pfam" id="PF12172"/>
    </source>
</evidence>
<dbReference type="InterPro" id="IPR052513">
    <property type="entry name" value="Thioester_dehydratase-like"/>
</dbReference>
<evidence type="ECO:0000313" key="3">
    <source>
        <dbReference type="EMBL" id="PRX50128.1"/>
    </source>
</evidence>
<keyword evidence="4" id="KW-1185">Reference proteome</keyword>
<evidence type="ECO:0000259" key="1">
    <source>
        <dbReference type="Pfam" id="PF01796"/>
    </source>
</evidence>
<feature type="domain" description="ChsH2 C-terminal OB-fold" evidence="1">
    <location>
        <begin position="54"/>
        <end position="108"/>
    </location>
</feature>
<sequence>MTSPLRVIGADRVDIEGDQVSLLITRCLDCASSWFPAREQCSRCGGTRVDGDRISGQGTVYASTTVHIGAGAFPTPYALSYVDVEDIRLLAHTRSVRPLAPGTPVVLVLGEVGADGTGALWSYVAVPRTDGEVA</sequence>
<dbReference type="PANTHER" id="PTHR34075:SF5">
    <property type="entry name" value="BLR3430 PROTEIN"/>
    <property type="match status" value="1"/>
</dbReference>
<dbReference type="EMBL" id="PVNH01000002">
    <property type="protein sequence ID" value="PRX50128.1"/>
    <property type="molecule type" value="Genomic_DNA"/>
</dbReference>
<evidence type="ECO:0008006" key="5">
    <source>
        <dbReference type="Google" id="ProtNLM"/>
    </source>
</evidence>
<organism evidence="3 4">
    <name type="scientific">Prauserella shujinwangii</name>
    <dbReference type="NCBI Taxonomy" id="1453103"/>
    <lineage>
        <taxon>Bacteria</taxon>
        <taxon>Bacillati</taxon>
        <taxon>Actinomycetota</taxon>
        <taxon>Actinomycetes</taxon>
        <taxon>Pseudonocardiales</taxon>
        <taxon>Pseudonocardiaceae</taxon>
        <taxon>Prauserella</taxon>
    </lineage>
</organism>
<dbReference type="Proteomes" id="UP000238362">
    <property type="component" value="Unassembled WGS sequence"/>
</dbReference>
<proteinExistence type="predicted"/>
<evidence type="ECO:0000313" key="4">
    <source>
        <dbReference type="Proteomes" id="UP000238362"/>
    </source>
</evidence>
<gene>
    <name evidence="3" type="ORF">B0I33_102246</name>
</gene>
<dbReference type="InterPro" id="IPR012340">
    <property type="entry name" value="NA-bd_OB-fold"/>
</dbReference>
<dbReference type="SUPFAM" id="SSF50249">
    <property type="entry name" value="Nucleic acid-binding proteins"/>
    <property type="match status" value="1"/>
</dbReference>
<dbReference type="OrthoDB" id="4714412at2"/>
<reference evidence="3 4" key="1">
    <citation type="submission" date="2018-03" db="EMBL/GenBank/DDBJ databases">
        <title>Genomic Encyclopedia of Type Strains, Phase III (KMG-III): the genomes of soil and plant-associated and newly described type strains.</title>
        <authorList>
            <person name="Whitman W."/>
        </authorList>
    </citation>
    <scope>NUCLEOTIDE SEQUENCE [LARGE SCALE GENOMIC DNA]</scope>
    <source>
        <strain evidence="3 4">CGMCC 4.7125</strain>
    </source>
</reference>
<dbReference type="Pfam" id="PF01796">
    <property type="entry name" value="OB_ChsH2_C"/>
    <property type="match status" value="1"/>
</dbReference>